<evidence type="ECO:0000256" key="4">
    <source>
        <dbReference type="RuleBase" id="RU003719"/>
    </source>
</evidence>
<organism evidence="7 8">
    <name type="scientific">Ruthenibacterium intestinale</name>
    <dbReference type="NCBI Taxonomy" id="3133163"/>
    <lineage>
        <taxon>Bacteria</taxon>
        <taxon>Bacillati</taxon>
        <taxon>Bacillota</taxon>
        <taxon>Clostridia</taxon>
        <taxon>Eubacteriales</taxon>
        <taxon>Oscillospiraceae</taxon>
        <taxon>Ruthenibacterium</taxon>
    </lineage>
</organism>
<evidence type="ECO:0000313" key="8">
    <source>
        <dbReference type="Proteomes" id="UP001477672"/>
    </source>
</evidence>
<feature type="domain" description="D-isomer specific 2-hydroxyacid dehydrogenase catalytic" evidence="5">
    <location>
        <begin position="3"/>
        <end position="305"/>
    </location>
</feature>
<dbReference type="InterPro" id="IPR006139">
    <property type="entry name" value="D-isomer_2_OHA_DH_cat_dom"/>
</dbReference>
<dbReference type="PANTHER" id="PTHR42789">
    <property type="entry name" value="D-ISOMER SPECIFIC 2-HYDROXYACID DEHYDROGENASE FAMILY PROTEIN (AFU_ORTHOLOGUE AFUA_6G10090)"/>
    <property type="match status" value="1"/>
</dbReference>
<dbReference type="PANTHER" id="PTHR42789:SF1">
    <property type="entry name" value="D-ISOMER SPECIFIC 2-HYDROXYACID DEHYDROGENASE FAMILY PROTEIN (AFU_ORTHOLOGUE AFUA_6G10090)"/>
    <property type="match status" value="1"/>
</dbReference>
<evidence type="ECO:0000256" key="3">
    <source>
        <dbReference type="ARBA" id="ARBA00023027"/>
    </source>
</evidence>
<comment type="similarity">
    <text evidence="1 4">Belongs to the D-isomer specific 2-hydroxyacid dehydrogenase family.</text>
</comment>
<dbReference type="Pfam" id="PF02826">
    <property type="entry name" value="2-Hacid_dh_C"/>
    <property type="match status" value="1"/>
</dbReference>
<dbReference type="SUPFAM" id="SSF51735">
    <property type="entry name" value="NAD(P)-binding Rossmann-fold domains"/>
    <property type="match status" value="1"/>
</dbReference>
<proteinExistence type="inferred from homology"/>
<dbReference type="InterPro" id="IPR029753">
    <property type="entry name" value="D-isomer_DH_CS"/>
</dbReference>
<dbReference type="InterPro" id="IPR050857">
    <property type="entry name" value="D-2-hydroxyacid_DH"/>
</dbReference>
<accession>A0ABV1GCP7</accession>
<dbReference type="EMBL" id="JBBMFA010000059">
    <property type="protein sequence ID" value="MEQ2519589.1"/>
    <property type="molecule type" value="Genomic_DNA"/>
</dbReference>
<evidence type="ECO:0000259" key="6">
    <source>
        <dbReference type="Pfam" id="PF02826"/>
    </source>
</evidence>
<comment type="caution">
    <text evidence="7">The sequence shown here is derived from an EMBL/GenBank/DDBJ whole genome shotgun (WGS) entry which is preliminary data.</text>
</comment>
<dbReference type="InterPro" id="IPR006140">
    <property type="entry name" value="D-isomer_DH_NAD-bd"/>
</dbReference>
<sequence>MKIFVCEPLDPAALALLRQRAEVTDDPAQLGTVDAVITRNFAVDRAFFEKCSRLRAVGVHGRGLDGVDLTQARRRGVRVVYAPHENVESVAEHIAALLLALARRVPRADRMARAGAARPGDASLCGVELRGRTLGLVGAGEIGCRAGEILRDGFGMRLRVWSPSMTDSRARALGMERSGSLRELFGECDAVTVGVPLNDGTRNLIGPDILAAAKPGLLLVNTSRGGVVDEAALLRALTEGPLGGAACDVFRREPPGPENPLLGLENFIATPHIAATTREALRRTGLCVARQVLAVLDGKPAEYEV</sequence>
<feature type="domain" description="D-isomer specific 2-hydroxyacid dehydrogenase NAD-binding" evidence="6">
    <location>
        <begin position="96"/>
        <end position="274"/>
    </location>
</feature>
<reference evidence="7 8" key="1">
    <citation type="submission" date="2024-03" db="EMBL/GenBank/DDBJ databases">
        <title>Human intestinal bacterial collection.</title>
        <authorList>
            <person name="Pauvert C."/>
            <person name="Hitch T.C.A."/>
            <person name="Clavel T."/>
        </authorList>
    </citation>
    <scope>NUCLEOTIDE SEQUENCE [LARGE SCALE GENOMIC DNA]</scope>
    <source>
        <strain evidence="7 8">CLA-JM-H11</strain>
    </source>
</reference>
<protein>
    <submittedName>
        <fullName evidence="7">NAD(P)-dependent oxidoreductase</fullName>
    </submittedName>
</protein>
<gene>
    <name evidence="7" type="ORF">WMO24_03970</name>
</gene>
<evidence type="ECO:0000256" key="1">
    <source>
        <dbReference type="ARBA" id="ARBA00005854"/>
    </source>
</evidence>
<keyword evidence="3" id="KW-0520">NAD</keyword>
<dbReference type="InterPro" id="IPR036291">
    <property type="entry name" value="NAD(P)-bd_dom_sf"/>
</dbReference>
<dbReference type="RefSeq" id="WP_349215022.1">
    <property type="nucleotide sequence ID" value="NZ_JBBMFA010000059.1"/>
</dbReference>
<name>A0ABV1GCP7_9FIRM</name>
<keyword evidence="2 4" id="KW-0560">Oxidoreductase</keyword>
<evidence type="ECO:0000313" key="7">
    <source>
        <dbReference type="EMBL" id="MEQ2519589.1"/>
    </source>
</evidence>
<dbReference type="Pfam" id="PF00389">
    <property type="entry name" value="2-Hacid_dh"/>
    <property type="match status" value="1"/>
</dbReference>
<dbReference type="Proteomes" id="UP001477672">
    <property type="component" value="Unassembled WGS sequence"/>
</dbReference>
<dbReference type="PROSITE" id="PS00671">
    <property type="entry name" value="D_2_HYDROXYACID_DH_3"/>
    <property type="match status" value="1"/>
</dbReference>
<evidence type="ECO:0000256" key="2">
    <source>
        <dbReference type="ARBA" id="ARBA00023002"/>
    </source>
</evidence>
<evidence type="ECO:0000259" key="5">
    <source>
        <dbReference type="Pfam" id="PF00389"/>
    </source>
</evidence>
<dbReference type="SUPFAM" id="SSF52283">
    <property type="entry name" value="Formate/glycerate dehydrogenase catalytic domain-like"/>
    <property type="match status" value="1"/>
</dbReference>
<dbReference type="Gene3D" id="3.40.50.720">
    <property type="entry name" value="NAD(P)-binding Rossmann-like Domain"/>
    <property type="match status" value="2"/>
</dbReference>
<keyword evidence="8" id="KW-1185">Reference proteome</keyword>